<dbReference type="EMBL" id="JBICBT010000260">
    <property type="protein sequence ID" value="KAL3118899.1"/>
    <property type="molecule type" value="Genomic_DNA"/>
</dbReference>
<evidence type="ECO:0000313" key="3">
    <source>
        <dbReference type="EMBL" id="KAL3118899.1"/>
    </source>
</evidence>
<evidence type="ECO:0000256" key="1">
    <source>
        <dbReference type="SAM" id="SignalP"/>
    </source>
</evidence>
<keyword evidence="5" id="KW-1185">Reference proteome</keyword>
<dbReference type="AlphaFoldDB" id="A0ABD2LU44"/>
<evidence type="ECO:0000313" key="4">
    <source>
        <dbReference type="EMBL" id="KAL3121635.1"/>
    </source>
</evidence>
<feature type="chain" id="PRO_5044724296" description="Effector protein" evidence="1">
    <location>
        <begin position="26"/>
        <end position="177"/>
    </location>
</feature>
<name>A0ABD2LU44_9BILA</name>
<evidence type="ECO:0000313" key="5">
    <source>
        <dbReference type="Proteomes" id="UP001620626"/>
    </source>
</evidence>
<accession>A0ABD2LU44</accession>
<reference evidence="2 5" key="1">
    <citation type="submission" date="2024-10" db="EMBL/GenBank/DDBJ databases">
        <authorList>
            <person name="Kim D."/>
        </authorList>
    </citation>
    <scope>NUCLEOTIDE SEQUENCE [LARGE SCALE GENOMIC DNA]</scope>
    <source>
        <strain evidence="2">BH-2024</strain>
    </source>
</reference>
<evidence type="ECO:0008006" key="6">
    <source>
        <dbReference type="Google" id="ProtNLM"/>
    </source>
</evidence>
<sequence length="177" mass="20807">MKPNILFALIFPLFVGFSIFERTSSYEWDSENLPNNVQTFAEFMDDLYEDYKEKGKMDIPWLNKSKQYTEKGYSDKQKRTVFNLTFVKCAAEIAHFRVLNQNDYSKDAYLNLKVLTFHEVQYAKNEFVGFLHLDQTLGQQIAEKFKNEIFSKETPKLVDQILQLAFSLAVRIILSIM</sequence>
<dbReference type="Proteomes" id="UP001620626">
    <property type="component" value="Unassembled WGS sequence"/>
</dbReference>
<keyword evidence="1" id="KW-0732">Signal</keyword>
<evidence type="ECO:0000313" key="2">
    <source>
        <dbReference type="EMBL" id="KAL3118392.1"/>
    </source>
</evidence>
<dbReference type="EMBL" id="JBICBT010000180">
    <property type="protein sequence ID" value="KAL3121635.1"/>
    <property type="molecule type" value="Genomic_DNA"/>
</dbReference>
<dbReference type="EMBL" id="JBICBT010000280">
    <property type="protein sequence ID" value="KAL3118392.1"/>
    <property type="molecule type" value="Genomic_DNA"/>
</dbReference>
<gene>
    <name evidence="2" type="ORF">niasHT_004339</name>
    <name evidence="3" type="ORF">niasHT_004830</name>
    <name evidence="4" type="ORF">niasHT_006141</name>
</gene>
<protein>
    <recommendedName>
        <fullName evidence="6">Effector protein</fullName>
    </recommendedName>
</protein>
<proteinExistence type="predicted"/>
<organism evidence="2 5">
    <name type="scientific">Heterodera trifolii</name>
    <dbReference type="NCBI Taxonomy" id="157864"/>
    <lineage>
        <taxon>Eukaryota</taxon>
        <taxon>Metazoa</taxon>
        <taxon>Ecdysozoa</taxon>
        <taxon>Nematoda</taxon>
        <taxon>Chromadorea</taxon>
        <taxon>Rhabditida</taxon>
        <taxon>Tylenchina</taxon>
        <taxon>Tylenchomorpha</taxon>
        <taxon>Tylenchoidea</taxon>
        <taxon>Heteroderidae</taxon>
        <taxon>Heteroderinae</taxon>
        <taxon>Heterodera</taxon>
    </lineage>
</organism>
<comment type="caution">
    <text evidence="2">The sequence shown here is derived from an EMBL/GenBank/DDBJ whole genome shotgun (WGS) entry which is preliminary data.</text>
</comment>
<feature type="signal peptide" evidence="1">
    <location>
        <begin position="1"/>
        <end position="25"/>
    </location>
</feature>